<dbReference type="Proteomes" id="UP000178417">
    <property type="component" value="Unassembled WGS sequence"/>
</dbReference>
<keyword evidence="6" id="KW-0479">Metal-binding</keyword>
<proteinExistence type="predicted"/>
<keyword evidence="7" id="KW-0274">FAD</keyword>
<evidence type="ECO:0000313" key="12">
    <source>
        <dbReference type="Proteomes" id="UP000178417"/>
    </source>
</evidence>
<dbReference type="AlphaFoldDB" id="A0A1F4SVI8"/>
<dbReference type="PANTHER" id="PTHR30040">
    <property type="entry name" value="THIAMINE BIOSYNTHESIS LIPOPROTEIN APBE"/>
    <property type="match status" value="1"/>
</dbReference>
<dbReference type="InterPro" id="IPR024932">
    <property type="entry name" value="ApbE"/>
</dbReference>
<keyword evidence="4" id="KW-0285">Flavoprotein</keyword>
<comment type="cofactor">
    <cofactor evidence="1">
        <name>Mg(2+)</name>
        <dbReference type="ChEBI" id="CHEBI:18420"/>
    </cofactor>
</comment>
<evidence type="ECO:0000256" key="1">
    <source>
        <dbReference type="ARBA" id="ARBA00001946"/>
    </source>
</evidence>
<evidence type="ECO:0000256" key="5">
    <source>
        <dbReference type="ARBA" id="ARBA00022679"/>
    </source>
</evidence>
<evidence type="ECO:0000256" key="9">
    <source>
        <dbReference type="ARBA" id="ARBA00031306"/>
    </source>
</evidence>
<reference evidence="11 12" key="1">
    <citation type="journal article" date="2016" name="Nat. Commun.">
        <title>Thousands of microbial genomes shed light on interconnected biogeochemical processes in an aquifer system.</title>
        <authorList>
            <person name="Anantharaman K."/>
            <person name="Brown C.T."/>
            <person name="Hug L.A."/>
            <person name="Sharon I."/>
            <person name="Castelle C.J."/>
            <person name="Probst A.J."/>
            <person name="Thomas B.C."/>
            <person name="Singh A."/>
            <person name="Wilkins M.J."/>
            <person name="Karaoz U."/>
            <person name="Brodie E.L."/>
            <person name="Williams K.H."/>
            <person name="Hubbard S.S."/>
            <person name="Banfield J.F."/>
        </authorList>
    </citation>
    <scope>NUCLEOTIDE SEQUENCE [LARGE SCALE GENOMIC DNA]</scope>
</reference>
<dbReference type="GO" id="GO:0046872">
    <property type="term" value="F:metal ion binding"/>
    <property type="evidence" value="ECO:0007669"/>
    <property type="project" value="UniProtKB-KW"/>
</dbReference>
<evidence type="ECO:0000256" key="2">
    <source>
        <dbReference type="ARBA" id="ARBA00011955"/>
    </source>
</evidence>
<organism evidence="11 12">
    <name type="scientific">candidate division WOR-1 bacterium RIFOXYB2_FULL_37_13</name>
    <dbReference type="NCBI Taxonomy" id="1802579"/>
    <lineage>
        <taxon>Bacteria</taxon>
        <taxon>Bacillati</taxon>
        <taxon>Saganbacteria</taxon>
    </lineage>
</organism>
<evidence type="ECO:0000256" key="6">
    <source>
        <dbReference type="ARBA" id="ARBA00022723"/>
    </source>
</evidence>
<comment type="caution">
    <text evidence="11">The sequence shown here is derived from an EMBL/GenBank/DDBJ whole genome shotgun (WGS) entry which is preliminary data.</text>
</comment>
<dbReference type="GO" id="GO:0016740">
    <property type="term" value="F:transferase activity"/>
    <property type="evidence" value="ECO:0007669"/>
    <property type="project" value="UniProtKB-KW"/>
</dbReference>
<evidence type="ECO:0000256" key="3">
    <source>
        <dbReference type="ARBA" id="ARBA00016337"/>
    </source>
</evidence>
<dbReference type="InterPro" id="IPR003374">
    <property type="entry name" value="ApbE-like_sf"/>
</dbReference>
<evidence type="ECO:0000256" key="10">
    <source>
        <dbReference type="ARBA" id="ARBA00048540"/>
    </source>
</evidence>
<protein>
    <recommendedName>
        <fullName evidence="3">FAD:protein FMN transferase</fullName>
        <ecNumber evidence="2">2.7.1.180</ecNumber>
    </recommendedName>
    <alternativeName>
        <fullName evidence="9">Flavin transferase</fullName>
    </alternativeName>
</protein>
<comment type="catalytic activity">
    <reaction evidence="10">
        <text>L-threonyl-[protein] + FAD = FMN-L-threonyl-[protein] + AMP + H(+)</text>
        <dbReference type="Rhea" id="RHEA:36847"/>
        <dbReference type="Rhea" id="RHEA-COMP:11060"/>
        <dbReference type="Rhea" id="RHEA-COMP:11061"/>
        <dbReference type="ChEBI" id="CHEBI:15378"/>
        <dbReference type="ChEBI" id="CHEBI:30013"/>
        <dbReference type="ChEBI" id="CHEBI:57692"/>
        <dbReference type="ChEBI" id="CHEBI:74257"/>
        <dbReference type="ChEBI" id="CHEBI:456215"/>
        <dbReference type="EC" id="2.7.1.180"/>
    </reaction>
</comment>
<dbReference type="STRING" id="1802579.A2310_08630"/>
<evidence type="ECO:0000313" key="11">
    <source>
        <dbReference type="EMBL" id="OGC24455.1"/>
    </source>
</evidence>
<dbReference type="EMBL" id="MEUB01000009">
    <property type="protein sequence ID" value="OGC24455.1"/>
    <property type="molecule type" value="Genomic_DNA"/>
</dbReference>
<dbReference type="Gene3D" id="3.10.520.10">
    <property type="entry name" value="ApbE-like domains"/>
    <property type="match status" value="2"/>
</dbReference>
<dbReference type="EC" id="2.7.1.180" evidence="2"/>
<evidence type="ECO:0000256" key="8">
    <source>
        <dbReference type="ARBA" id="ARBA00022842"/>
    </source>
</evidence>
<keyword evidence="8" id="KW-0460">Magnesium</keyword>
<accession>A0A1F4SVI8</accession>
<gene>
    <name evidence="11" type="ORF">A2310_08630</name>
</gene>
<evidence type="ECO:0000256" key="7">
    <source>
        <dbReference type="ARBA" id="ARBA00022827"/>
    </source>
</evidence>
<evidence type="ECO:0000256" key="4">
    <source>
        <dbReference type="ARBA" id="ARBA00022630"/>
    </source>
</evidence>
<dbReference type="PANTHER" id="PTHR30040:SF2">
    <property type="entry name" value="FAD:PROTEIN FMN TRANSFERASE"/>
    <property type="match status" value="1"/>
</dbReference>
<dbReference type="SUPFAM" id="SSF143631">
    <property type="entry name" value="ApbE-like"/>
    <property type="match status" value="1"/>
</dbReference>
<keyword evidence="5" id="KW-0808">Transferase</keyword>
<name>A0A1F4SVI8_UNCSA</name>
<dbReference type="Pfam" id="PF02424">
    <property type="entry name" value="ApbE"/>
    <property type="match status" value="2"/>
</dbReference>
<sequence length="258" mass="28595">MGTFVTIKIKGVNAPKNITLAYNRIKELEKIFNRFDPASEISKINSKLAENTKTKKFSPLIIKLSKDAYNCIALAQNISKLTNGAFDITLTGNYKNMTLNPEDYSIKILKPKIQLNLDGIAKGFAVEEARFLLFKRNVKDGIIDMRSSIAVFDIPKKIGVKNPFEKSGIFETISLNSGQALSTSGTYEQGLHIINPVDKKKVDYWVSITVIGKDAGFLDGLSTGLFVMKKDEAVKLVKSLNLGAILITKDKKVFKVNI</sequence>